<dbReference type="PANTHER" id="PTHR47894">
    <property type="entry name" value="HTH-TYPE TRANSCRIPTIONAL REGULATOR GADX"/>
    <property type="match status" value="1"/>
</dbReference>
<comment type="caution">
    <text evidence="5">The sequence shown here is derived from an EMBL/GenBank/DDBJ whole genome shotgun (WGS) entry which is preliminary data.</text>
</comment>
<feature type="domain" description="HTH araC/xylS-type" evidence="4">
    <location>
        <begin position="222"/>
        <end position="319"/>
    </location>
</feature>
<protein>
    <submittedName>
        <fullName evidence="5">Helix-turn-helix domain-containing protein</fullName>
    </submittedName>
</protein>
<dbReference type="RefSeq" id="WP_248008757.1">
    <property type="nucleotide sequence ID" value="NZ_JAJHVV010000005.1"/>
</dbReference>
<keyword evidence="6" id="KW-1185">Reference proteome</keyword>
<dbReference type="Gene3D" id="1.10.10.60">
    <property type="entry name" value="Homeodomain-like"/>
    <property type="match status" value="1"/>
</dbReference>
<evidence type="ECO:0000256" key="1">
    <source>
        <dbReference type="ARBA" id="ARBA00023015"/>
    </source>
</evidence>
<proteinExistence type="predicted"/>
<accession>A0A9X1XJZ2</accession>
<sequence length="324" mass="37253">MIRTGYTKILLEVFSKHNIDIHEILRESGLPPDLFDTNNDFLPVEPVRRLVYLLSSQVGVNSFSEMLRIAFRQRIIPQILGLFKNVETVRDALSKSYEIFSYDTPGSNVTLKSEHEQCWFCRDAPYEDTPSFIWGELFAILYIEELLQSLTKSNWKITKVKIQHTDSDVVQAALGKSVQLYIGHPNTAVYIDEETLNSKGQVHESDLLFNKPLVEWHTSFSDSVFTALLPYVKEHSLTVEQAAKLLKLTPRTFQRRLKEERTSFRKVKESLMLSVSCELMEEGHSLTHISSQLGYNNISHYSRAFKRVTGLTPKSYRKSILGLC</sequence>
<dbReference type="PANTHER" id="PTHR47894:SF4">
    <property type="entry name" value="HTH-TYPE TRANSCRIPTIONAL REGULATOR GADX"/>
    <property type="match status" value="1"/>
</dbReference>
<evidence type="ECO:0000256" key="2">
    <source>
        <dbReference type="ARBA" id="ARBA00023125"/>
    </source>
</evidence>
<keyword evidence="3" id="KW-0804">Transcription</keyword>
<dbReference type="InterPro" id="IPR018060">
    <property type="entry name" value="HTH_AraC"/>
</dbReference>
<dbReference type="Proteomes" id="UP001139559">
    <property type="component" value="Unassembled WGS sequence"/>
</dbReference>
<name>A0A9X1XJZ2_9VIBR</name>
<dbReference type="InterPro" id="IPR009057">
    <property type="entry name" value="Homeodomain-like_sf"/>
</dbReference>
<dbReference type="SMART" id="SM00342">
    <property type="entry name" value="HTH_ARAC"/>
    <property type="match status" value="1"/>
</dbReference>
<organism evidence="5 6">
    <name type="scientific">Vibrio amylolyticus</name>
    <dbReference type="NCBI Taxonomy" id="2847292"/>
    <lineage>
        <taxon>Bacteria</taxon>
        <taxon>Pseudomonadati</taxon>
        <taxon>Pseudomonadota</taxon>
        <taxon>Gammaproteobacteria</taxon>
        <taxon>Vibrionales</taxon>
        <taxon>Vibrionaceae</taxon>
        <taxon>Vibrio</taxon>
    </lineage>
</organism>
<dbReference type="PROSITE" id="PS01124">
    <property type="entry name" value="HTH_ARAC_FAMILY_2"/>
    <property type="match status" value="1"/>
</dbReference>
<reference evidence="5" key="1">
    <citation type="submission" date="2021-11" db="EMBL/GenBank/DDBJ databases">
        <title>Vibrio ZSDE26 sp. nov. and Vibrio ZSDZ34 sp. nov., isolated from coastal seawater in Qingdao.</title>
        <authorList>
            <person name="Zhang P."/>
        </authorList>
    </citation>
    <scope>NUCLEOTIDE SEQUENCE</scope>
    <source>
        <strain evidence="5">ZSDE26</strain>
    </source>
</reference>
<dbReference type="SUPFAM" id="SSF46689">
    <property type="entry name" value="Homeodomain-like"/>
    <property type="match status" value="1"/>
</dbReference>
<dbReference type="Pfam" id="PF12833">
    <property type="entry name" value="HTH_18"/>
    <property type="match status" value="1"/>
</dbReference>
<evidence type="ECO:0000256" key="3">
    <source>
        <dbReference type="ARBA" id="ARBA00023163"/>
    </source>
</evidence>
<keyword evidence="2" id="KW-0238">DNA-binding</keyword>
<keyword evidence="1" id="KW-0805">Transcription regulation</keyword>
<dbReference type="PRINTS" id="PR00032">
    <property type="entry name" value="HTHARAC"/>
</dbReference>
<evidence type="ECO:0000259" key="4">
    <source>
        <dbReference type="PROSITE" id="PS01124"/>
    </source>
</evidence>
<gene>
    <name evidence="5" type="ORF">KP803_09580</name>
</gene>
<dbReference type="AlphaFoldDB" id="A0A9X1XJZ2"/>
<dbReference type="GO" id="GO:0003700">
    <property type="term" value="F:DNA-binding transcription factor activity"/>
    <property type="evidence" value="ECO:0007669"/>
    <property type="project" value="InterPro"/>
</dbReference>
<dbReference type="GO" id="GO:0000976">
    <property type="term" value="F:transcription cis-regulatory region binding"/>
    <property type="evidence" value="ECO:0007669"/>
    <property type="project" value="TreeGrafter"/>
</dbReference>
<evidence type="ECO:0000313" key="6">
    <source>
        <dbReference type="Proteomes" id="UP001139559"/>
    </source>
</evidence>
<dbReference type="InterPro" id="IPR020449">
    <property type="entry name" value="Tscrpt_reg_AraC-type_HTH"/>
</dbReference>
<dbReference type="EMBL" id="JAJHVV010000005">
    <property type="protein sequence ID" value="MCK6263520.1"/>
    <property type="molecule type" value="Genomic_DNA"/>
</dbReference>
<evidence type="ECO:0000313" key="5">
    <source>
        <dbReference type="EMBL" id="MCK6263520.1"/>
    </source>
</evidence>
<dbReference type="GO" id="GO:0005829">
    <property type="term" value="C:cytosol"/>
    <property type="evidence" value="ECO:0007669"/>
    <property type="project" value="TreeGrafter"/>
</dbReference>